<evidence type="ECO:0000256" key="1">
    <source>
        <dbReference type="SAM" id="MobiDB-lite"/>
    </source>
</evidence>
<proteinExistence type="predicted"/>
<feature type="compositionally biased region" description="Gly residues" evidence="1">
    <location>
        <begin position="232"/>
        <end position="251"/>
    </location>
</feature>
<feature type="region of interest" description="Disordered" evidence="1">
    <location>
        <begin position="160"/>
        <end position="270"/>
    </location>
</feature>
<feature type="compositionally biased region" description="Low complexity" evidence="1">
    <location>
        <begin position="39"/>
        <end position="61"/>
    </location>
</feature>
<dbReference type="AlphaFoldDB" id="A0A1D3D1J0"/>
<sequence length="348" mass="33949">MDALPTGAALPCSASGVAYSVLDSSASQQIQHAEPPPTTAAGSAAATQQQQHQPSGAPSAPMQALTYPIHGPAAAGFVPDMGGPPAAYTSIAQPADTSPFHSAESLEAFGGGGVPADFGADGVESYHGVSSRGVPADTGLGPPHEGHSAAVLLEPASAAACGGPQEAPGLPQGAPSRQGLASSRGGGRAVVCPSDRMSEAPLGEGSPDRGEGSTGASAHGVYADVSQDQVGSCGGPLSGEGGGFGGTGGPAAGAPGSGASNAGASGPPPRSGIEKYLQWLDAIHTACSKLDDLCSKLDRSFPNATREWEATNASADAAAIASTPRARTWSKCARGGLHGELEEATAEG</sequence>
<protein>
    <submittedName>
        <fullName evidence="2">Uncharacterized protein</fullName>
    </submittedName>
</protein>
<feature type="region of interest" description="Disordered" evidence="1">
    <location>
        <begin position="28"/>
        <end position="64"/>
    </location>
</feature>
<dbReference type="EMBL" id="JROU02001137">
    <property type="protein sequence ID" value="OEH77311.1"/>
    <property type="molecule type" value="Genomic_DNA"/>
</dbReference>
<dbReference type="VEuPathDB" id="ToxoDB:LOC34624124"/>
<organism evidence="2 3">
    <name type="scientific">Cyclospora cayetanensis</name>
    <dbReference type="NCBI Taxonomy" id="88456"/>
    <lineage>
        <taxon>Eukaryota</taxon>
        <taxon>Sar</taxon>
        <taxon>Alveolata</taxon>
        <taxon>Apicomplexa</taxon>
        <taxon>Conoidasida</taxon>
        <taxon>Coccidia</taxon>
        <taxon>Eucoccidiorida</taxon>
        <taxon>Eimeriorina</taxon>
        <taxon>Eimeriidae</taxon>
        <taxon>Cyclospora</taxon>
    </lineage>
</organism>
<reference evidence="2 3" key="1">
    <citation type="journal article" date="2016" name="BMC Genomics">
        <title>Comparative genomics reveals Cyclospora cayetanensis possesses coccidia-like metabolism and invasion components but unique surface antigens.</title>
        <authorList>
            <person name="Liu S."/>
            <person name="Wang L."/>
            <person name="Zheng H."/>
            <person name="Xu Z."/>
            <person name="Roellig D.M."/>
            <person name="Li N."/>
            <person name="Frace M.A."/>
            <person name="Tang K."/>
            <person name="Arrowood M.J."/>
            <person name="Moss D.M."/>
            <person name="Zhang L."/>
            <person name="Feng Y."/>
            <person name="Xiao L."/>
        </authorList>
    </citation>
    <scope>NUCLEOTIDE SEQUENCE [LARGE SCALE GENOMIC DNA]</scope>
    <source>
        <strain evidence="2 3">CHN_HEN01</strain>
    </source>
</reference>
<feature type="compositionally biased region" description="Low complexity" evidence="1">
    <location>
        <begin position="252"/>
        <end position="265"/>
    </location>
</feature>
<evidence type="ECO:0000313" key="2">
    <source>
        <dbReference type="EMBL" id="OEH77311.1"/>
    </source>
</evidence>
<accession>A0A1D3D1J0</accession>
<name>A0A1D3D1J0_9EIME</name>
<keyword evidence="3" id="KW-1185">Reference proteome</keyword>
<dbReference type="InParanoid" id="A0A1D3D1J0"/>
<comment type="caution">
    <text evidence="2">The sequence shown here is derived from an EMBL/GenBank/DDBJ whole genome shotgun (WGS) entry which is preliminary data.</text>
</comment>
<dbReference type="VEuPathDB" id="ToxoDB:cyc_08383"/>
<dbReference type="Proteomes" id="UP000095192">
    <property type="component" value="Unassembled WGS sequence"/>
</dbReference>
<gene>
    <name evidence="2" type="ORF">cyc_08383</name>
</gene>
<evidence type="ECO:0000313" key="3">
    <source>
        <dbReference type="Proteomes" id="UP000095192"/>
    </source>
</evidence>